<dbReference type="PANTHER" id="PTHR37692:SF1">
    <property type="entry name" value="DUF420 DOMAIN-CONTAINING PROTEIN"/>
    <property type="match status" value="1"/>
</dbReference>
<reference evidence="2 5" key="1">
    <citation type="journal article" date="2015" name="Int. J. Syst. Evol. Microbiol.">
        <title>Exiguobacterium enclense sp. nov., isolated from sediment.</title>
        <authorList>
            <person name="Dastager S.G."/>
            <person name="Mawlankar R."/>
            <person name="Sonalkar V.V."/>
            <person name="Thorat M.N."/>
            <person name="Mual P."/>
            <person name="Verma A."/>
            <person name="Krishnamurthi S."/>
            <person name="Tang S.K."/>
            <person name="Li W.J."/>
        </authorList>
    </citation>
    <scope>NUCLEOTIDE SEQUENCE [LARGE SCALE GENOMIC DNA]</scope>
    <source>
        <strain evidence="2 5">NIO-1109</strain>
    </source>
</reference>
<reference evidence="4 7" key="3">
    <citation type="submission" date="2023-12" db="EMBL/GenBank/DDBJ databases">
        <authorList>
            <person name="Easwaran N."/>
            <person name="Lazarus H.P.S."/>
        </authorList>
    </citation>
    <scope>NUCLEOTIDE SEQUENCE [LARGE SCALE GENOMIC DNA]</scope>
    <source>
        <strain evidence="4 7">VIT-2023</strain>
    </source>
</reference>
<comment type="caution">
    <text evidence="2">The sequence shown here is derived from an EMBL/GenBank/DDBJ whole genome shotgun (WGS) entry which is preliminary data.</text>
</comment>
<dbReference type="InterPro" id="IPR007352">
    <property type="entry name" value="DUF420"/>
</dbReference>
<name>A0A0V8GK16_9BACL</name>
<dbReference type="Pfam" id="PF04238">
    <property type="entry name" value="DUF420"/>
    <property type="match status" value="1"/>
</dbReference>
<dbReference type="Proteomes" id="UP000053797">
    <property type="component" value="Unassembled WGS sequence"/>
</dbReference>
<keyword evidence="1" id="KW-1133">Transmembrane helix</keyword>
<feature type="transmembrane region" description="Helical" evidence="1">
    <location>
        <begin position="76"/>
        <end position="102"/>
    </location>
</feature>
<feature type="transmembrane region" description="Helical" evidence="1">
    <location>
        <begin position="114"/>
        <end position="138"/>
    </location>
</feature>
<evidence type="ECO:0000313" key="7">
    <source>
        <dbReference type="Proteomes" id="UP001387110"/>
    </source>
</evidence>
<dbReference type="PANTHER" id="PTHR37692">
    <property type="entry name" value="HYPOTHETICAL MEMBRANE SPANNING PROTEIN"/>
    <property type="match status" value="1"/>
</dbReference>
<keyword evidence="7" id="KW-1185">Reference proteome</keyword>
<protein>
    <submittedName>
        <fullName evidence="4">DUF420 domain-containing protein</fullName>
    </submittedName>
    <submittedName>
        <fullName evidence="3">Membrane protein</fullName>
    </submittedName>
</protein>
<evidence type="ECO:0000313" key="2">
    <source>
        <dbReference type="EMBL" id="KSU50538.1"/>
    </source>
</evidence>
<proteinExistence type="predicted"/>
<dbReference type="OrthoDB" id="2375575at2"/>
<reference evidence="3 6" key="2">
    <citation type="journal article" date="2016" name="Front. Microbiol.">
        <title>Genomic Resource of Rice Seed Associated Bacteria.</title>
        <authorList>
            <person name="Midha S."/>
            <person name="Bansal K."/>
            <person name="Sharma S."/>
            <person name="Kumar N."/>
            <person name="Patil P.P."/>
            <person name="Chaudhry V."/>
            <person name="Patil P.B."/>
        </authorList>
    </citation>
    <scope>NUCLEOTIDE SEQUENCE [LARGE SCALE GENOMIC DNA]</scope>
    <source>
        <strain evidence="3 6">RSA11</strain>
    </source>
</reference>
<dbReference type="RefSeq" id="WP_023468824.1">
    <property type="nucleotide sequence ID" value="NZ_FMYN01000001.1"/>
</dbReference>
<dbReference type="GeneID" id="90837243"/>
<keyword evidence="1" id="KW-0812">Transmembrane</keyword>
<evidence type="ECO:0000256" key="1">
    <source>
        <dbReference type="SAM" id="Phobius"/>
    </source>
</evidence>
<keyword evidence="1" id="KW-0472">Membrane</keyword>
<evidence type="ECO:0000313" key="5">
    <source>
        <dbReference type="Proteomes" id="UP000053797"/>
    </source>
</evidence>
<sequence length="153" mass="16995">MSYLPLICVSLIVISAIFVAIGWFLIAQTRRNMKAHQTVMTIAAALALLFFIMYALRTILLGNTAFGGPESVKAYYTGFLIFHILLATSGGVLGLMALYHAYKKNFARHRKIGPVASIVWFLTAITGVIVYCLLYVVYDPGETTNVFRAIWSH</sequence>
<dbReference type="EMBL" id="LDQV01000024">
    <property type="protein sequence ID" value="KTR26401.1"/>
    <property type="molecule type" value="Genomic_DNA"/>
</dbReference>
<feature type="transmembrane region" description="Helical" evidence="1">
    <location>
        <begin position="6"/>
        <end position="26"/>
    </location>
</feature>
<accession>A0A0V8GK16</accession>
<dbReference type="EMBL" id="LNQL01000001">
    <property type="protein sequence ID" value="KSU50538.1"/>
    <property type="molecule type" value="Genomic_DNA"/>
</dbReference>
<dbReference type="AlphaFoldDB" id="A0A0V8GK16"/>
<feature type="transmembrane region" description="Helical" evidence="1">
    <location>
        <begin position="38"/>
        <end position="56"/>
    </location>
</feature>
<evidence type="ECO:0000313" key="3">
    <source>
        <dbReference type="EMBL" id="KTR26401.1"/>
    </source>
</evidence>
<evidence type="ECO:0000313" key="6">
    <source>
        <dbReference type="Proteomes" id="UP000072605"/>
    </source>
</evidence>
<dbReference type="Proteomes" id="UP001387110">
    <property type="component" value="Unassembled WGS sequence"/>
</dbReference>
<evidence type="ECO:0000313" key="4">
    <source>
        <dbReference type="EMBL" id="MEI4461455.1"/>
    </source>
</evidence>
<dbReference type="EMBL" id="JBAWKY010000001">
    <property type="protein sequence ID" value="MEI4461455.1"/>
    <property type="molecule type" value="Genomic_DNA"/>
</dbReference>
<organism evidence="2 5">
    <name type="scientific">Exiguobacterium indicum</name>
    <dbReference type="NCBI Taxonomy" id="296995"/>
    <lineage>
        <taxon>Bacteria</taxon>
        <taxon>Bacillati</taxon>
        <taxon>Bacillota</taxon>
        <taxon>Bacilli</taxon>
        <taxon>Bacillales</taxon>
        <taxon>Bacillales Family XII. Incertae Sedis</taxon>
        <taxon>Exiguobacterium</taxon>
    </lineage>
</organism>
<gene>
    <name evidence="2" type="ORF">AS033_03925</name>
    <name evidence="3" type="ORF">RSA11_10365</name>
    <name evidence="4" type="ORF">SZL87_03325</name>
</gene>
<dbReference type="Proteomes" id="UP000072605">
    <property type="component" value="Unassembled WGS sequence"/>
</dbReference>